<dbReference type="OrthoDB" id="5192391at2"/>
<gene>
    <name evidence="1" type="ORF">E2F48_16400</name>
</gene>
<evidence type="ECO:0000313" key="1">
    <source>
        <dbReference type="EMBL" id="TDK23565.1"/>
    </source>
</evidence>
<sequence length="222" mass="23359">MSGNASRTDRNPTAPRIGRPSWRDPRLIIGLLLVLASTAGVTALVGSLDRTTDVLAARTELPVGARLESGDLTKVAVRLGGSEKKYLRASSGLPEDAVVTRLVRPGELVPAAAVGRPDELDRKPVGLPIEDPLPAGTEPGVRVDVWVALPEAATGQGTRFEQPRLLLEGAEVSEITVRESALGTDSRSRVYVLVADETMPALLNALSNDAKIAVVLNPRGGP</sequence>
<dbReference type="AlphaFoldDB" id="A0A4R5TQC0"/>
<accession>A0A4R5TQC0</accession>
<organism evidence="1 2">
    <name type="scientific">Arthrobacter crusticola</name>
    <dbReference type="NCBI Taxonomy" id="2547960"/>
    <lineage>
        <taxon>Bacteria</taxon>
        <taxon>Bacillati</taxon>
        <taxon>Actinomycetota</taxon>
        <taxon>Actinomycetes</taxon>
        <taxon>Micrococcales</taxon>
        <taxon>Micrococcaceae</taxon>
        <taxon>Arthrobacter</taxon>
    </lineage>
</organism>
<protein>
    <recommendedName>
        <fullName evidence="3">SAF domain-containing protein</fullName>
    </recommendedName>
</protein>
<dbReference type="EMBL" id="SMTK01000006">
    <property type="protein sequence ID" value="TDK23565.1"/>
    <property type="molecule type" value="Genomic_DNA"/>
</dbReference>
<dbReference type="Proteomes" id="UP000295411">
    <property type="component" value="Unassembled WGS sequence"/>
</dbReference>
<evidence type="ECO:0000313" key="2">
    <source>
        <dbReference type="Proteomes" id="UP000295411"/>
    </source>
</evidence>
<dbReference type="RefSeq" id="WP_133405029.1">
    <property type="nucleotide sequence ID" value="NZ_SMTK01000006.1"/>
</dbReference>
<keyword evidence="2" id="KW-1185">Reference proteome</keyword>
<name>A0A4R5TQC0_9MICC</name>
<proteinExistence type="predicted"/>
<comment type="caution">
    <text evidence="1">The sequence shown here is derived from an EMBL/GenBank/DDBJ whole genome shotgun (WGS) entry which is preliminary data.</text>
</comment>
<evidence type="ECO:0008006" key="3">
    <source>
        <dbReference type="Google" id="ProtNLM"/>
    </source>
</evidence>
<reference evidence="1 2" key="1">
    <citation type="submission" date="2019-03" db="EMBL/GenBank/DDBJ databases">
        <title>Arthrobacter sp. nov., an bacterium isolated from biocrust in Mu Us Desert.</title>
        <authorList>
            <person name="Lixiong L."/>
        </authorList>
    </citation>
    <scope>NUCLEOTIDE SEQUENCE [LARGE SCALE GENOMIC DNA]</scope>
    <source>
        <strain evidence="1 2">SLN-3</strain>
    </source>
</reference>